<comment type="caution">
    <text evidence="4">The sequence shown here is derived from an EMBL/GenBank/DDBJ whole genome shotgun (WGS) entry which is preliminary data.</text>
</comment>
<evidence type="ECO:0000313" key="4">
    <source>
        <dbReference type="EMBL" id="MDQ2589097.1"/>
    </source>
</evidence>
<evidence type="ECO:0000256" key="2">
    <source>
        <dbReference type="SAM" id="SignalP"/>
    </source>
</evidence>
<reference evidence="4 5" key="1">
    <citation type="submission" date="2017-06" db="EMBL/GenBank/DDBJ databases">
        <title>Cultured bacterium strain Saccharothrix yanglingensis Hhs.015.</title>
        <authorList>
            <person name="Xia Y."/>
        </authorList>
    </citation>
    <scope>NUCLEOTIDE SEQUENCE [LARGE SCALE GENOMIC DNA]</scope>
    <source>
        <strain evidence="4 5">Hhs.015</strain>
    </source>
</reference>
<accession>A0ABU0XBU2</accession>
<feature type="region of interest" description="Disordered" evidence="1">
    <location>
        <begin position="30"/>
        <end position="61"/>
    </location>
</feature>
<feature type="signal peptide" evidence="2">
    <location>
        <begin position="1"/>
        <end position="30"/>
    </location>
</feature>
<evidence type="ECO:0000259" key="3">
    <source>
        <dbReference type="Pfam" id="PF25116"/>
    </source>
</evidence>
<organism evidence="4 5">
    <name type="scientific">Saccharothrix yanglingensis</name>
    <dbReference type="NCBI Taxonomy" id="659496"/>
    <lineage>
        <taxon>Bacteria</taxon>
        <taxon>Bacillati</taxon>
        <taxon>Actinomycetota</taxon>
        <taxon>Actinomycetes</taxon>
        <taxon>Pseudonocardiales</taxon>
        <taxon>Pseudonocardiaceae</taxon>
        <taxon>Saccharothrix</taxon>
    </lineage>
</organism>
<gene>
    <name evidence="4" type="ORF">CKY47_35210</name>
</gene>
<feature type="domain" description="Agd3 CBM87" evidence="3">
    <location>
        <begin position="89"/>
        <end position="187"/>
    </location>
</feature>
<sequence>MAVSRARTKLLTAFLALLVTVIATPPTASAGDAVRAEGRKSAEDVSPRGDVGRREPPTPPELTVVGGAIPPVAQPVSASGSDEVVLRPLVIAVDSADFGLPTWKAVLDRVGTPYDVLSAETEQLTADRLVRPDGVGRYNAILLTDNALLHPDGSGGHVSGLDDAEWRALWAYERTHGVRQVSLYTSWGTFPEDYCLRPGTEGGITSPVRLSLTAAGAEFFDRLKPTAHIPVAHSYAYRSTLAPGCAAQPLLTLDDHVMGVVGTSADGRERAALTFSSNEHLAQTDLLGYGLLRWATRGVLAGESRHWINVDVDDWFNTGDHLHEDGRLDTDPGFRLSGTDAAGVAQQQRDLRTDHPLAGDFALNLPYNGGGLDPDAPARCAPAPTGDALTSYSRCLAGEFRWLNHTVHHPALDFTTYAENEAEIGDNLAIARQAGLTVPTEVLKTPAYSGLGVYHPDPDAAPTAPPTDFGLTSSNKALLDAAHDLGVRYLHGNMSFAGHRPGCFNCGTRHPLQPDVLVVPDWPTNIGYHVTAPAEQTYFYNNLLGGSGGFPSSDLTYEEIVDHESDVALRHVMTGSAYAHTLHQGNLRQYSQLRSLAFDWLRAVVEKYSAAYRVPLRNPDWPALARYVDARTAHFTEWGAGRDAVWDKRTNTVSYTPAGAGWLFFTGVTAQGGVVDVYGTDAVTLVRTTAEVALVATATPRA</sequence>
<evidence type="ECO:0000256" key="1">
    <source>
        <dbReference type="SAM" id="MobiDB-lite"/>
    </source>
</evidence>
<feature type="compositionally biased region" description="Basic and acidic residues" evidence="1">
    <location>
        <begin position="34"/>
        <end position="56"/>
    </location>
</feature>
<keyword evidence="5" id="KW-1185">Reference proteome</keyword>
<protein>
    <recommendedName>
        <fullName evidence="3">Agd3 CBM87 domain-containing protein</fullName>
    </recommendedName>
</protein>
<feature type="chain" id="PRO_5046903813" description="Agd3 CBM87 domain-containing protein" evidence="2">
    <location>
        <begin position="31"/>
        <end position="702"/>
    </location>
</feature>
<dbReference type="Proteomes" id="UP001225605">
    <property type="component" value="Unassembled WGS sequence"/>
</dbReference>
<name>A0ABU0XBU2_9PSEU</name>
<evidence type="ECO:0000313" key="5">
    <source>
        <dbReference type="Proteomes" id="UP001225605"/>
    </source>
</evidence>
<dbReference type="InterPro" id="IPR056827">
    <property type="entry name" value="CBM87_Agd3"/>
</dbReference>
<dbReference type="EMBL" id="NSDM01000030">
    <property type="protein sequence ID" value="MDQ2589097.1"/>
    <property type="molecule type" value="Genomic_DNA"/>
</dbReference>
<keyword evidence="2" id="KW-0732">Signal</keyword>
<proteinExistence type="predicted"/>
<dbReference type="Pfam" id="PF25116">
    <property type="entry name" value="CBM87_Agd3"/>
    <property type="match status" value="1"/>
</dbReference>